<keyword evidence="2 8" id="KW-0808">Transferase</keyword>
<evidence type="ECO:0000256" key="6">
    <source>
        <dbReference type="ARBA" id="ARBA00023134"/>
    </source>
</evidence>
<dbReference type="GO" id="GO:0005737">
    <property type="term" value="C:cytoplasm"/>
    <property type="evidence" value="ECO:0007669"/>
    <property type="project" value="UniProtKB-SubCell"/>
</dbReference>
<comment type="domain">
    <text evidence="8">The N-terminal domain determines nucleotide recognition and specific binding, while the C-terminal domain determines the specific binding to the target protein.</text>
</comment>
<comment type="subcellular location">
    <subcellularLocation>
        <location evidence="8">Cytoplasm</location>
    </subcellularLocation>
</comment>
<evidence type="ECO:0000313" key="11">
    <source>
        <dbReference type="Proteomes" id="UP000256829"/>
    </source>
</evidence>
<keyword evidence="7 8" id="KW-0501">Molybdenum cofactor biosynthesis</keyword>
<keyword evidence="3 8" id="KW-0479">Metal-binding</keyword>
<feature type="binding site" evidence="8">
    <location>
        <begin position="14"/>
        <end position="16"/>
    </location>
    <ligand>
        <name>GTP</name>
        <dbReference type="ChEBI" id="CHEBI:37565"/>
    </ligand>
</feature>
<dbReference type="PANTHER" id="PTHR19136">
    <property type="entry name" value="MOLYBDENUM COFACTOR GUANYLYLTRANSFERASE"/>
    <property type="match status" value="1"/>
</dbReference>
<comment type="cofactor">
    <cofactor evidence="8">
        <name>Mg(2+)</name>
        <dbReference type="ChEBI" id="CHEBI:18420"/>
    </cofactor>
</comment>
<keyword evidence="10" id="KW-0548">Nucleotidyltransferase</keyword>
<feature type="binding site" evidence="8">
    <location>
        <position position="27"/>
    </location>
    <ligand>
        <name>GTP</name>
        <dbReference type="ChEBI" id="CHEBI:37565"/>
    </ligand>
</feature>
<dbReference type="Proteomes" id="UP000256829">
    <property type="component" value="Unassembled WGS sequence"/>
</dbReference>
<dbReference type="SUPFAM" id="SSF53448">
    <property type="entry name" value="Nucleotide-diphospho-sugar transferases"/>
    <property type="match status" value="1"/>
</dbReference>
<comment type="caution">
    <text evidence="10">The sequence shown here is derived from an EMBL/GenBank/DDBJ whole genome shotgun (WGS) entry which is preliminary data.</text>
</comment>
<evidence type="ECO:0000256" key="7">
    <source>
        <dbReference type="ARBA" id="ARBA00023150"/>
    </source>
</evidence>
<evidence type="ECO:0000256" key="4">
    <source>
        <dbReference type="ARBA" id="ARBA00022741"/>
    </source>
</evidence>
<keyword evidence="5 8" id="KW-0460">Magnesium</keyword>
<comment type="function">
    <text evidence="8">Transfers a GMP moiety from GTP to Mo-molybdopterin (Mo-MPT) cofactor (Moco or molybdenum cofactor) to form Mo-molybdopterin guanine dinucleotide (Mo-MGD) cofactor.</text>
</comment>
<comment type="caution">
    <text evidence="8">Lacks conserved residue(s) required for the propagation of feature annotation.</text>
</comment>
<keyword evidence="4 8" id="KW-0547">Nucleotide-binding</keyword>
<dbReference type="GO" id="GO:1902758">
    <property type="term" value="P:bis(molybdopterin guanine dinucleotide)molybdenum biosynthetic process"/>
    <property type="evidence" value="ECO:0007669"/>
    <property type="project" value="TreeGrafter"/>
</dbReference>
<dbReference type="EMBL" id="QTJR01000001">
    <property type="protein sequence ID" value="RDY69272.1"/>
    <property type="molecule type" value="Genomic_DNA"/>
</dbReference>
<comment type="catalytic activity">
    <reaction evidence="8">
        <text>Mo-molybdopterin + GTP + H(+) = Mo-molybdopterin guanine dinucleotide + diphosphate</text>
        <dbReference type="Rhea" id="RHEA:34243"/>
        <dbReference type="ChEBI" id="CHEBI:15378"/>
        <dbReference type="ChEBI" id="CHEBI:33019"/>
        <dbReference type="ChEBI" id="CHEBI:37565"/>
        <dbReference type="ChEBI" id="CHEBI:71302"/>
        <dbReference type="ChEBI" id="CHEBI:71310"/>
        <dbReference type="EC" id="2.7.7.77"/>
    </reaction>
</comment>
<evidence type="ECO:0000256" key="3">
    <source>
        <dbReference type="ARBA" id="ARBA00022723"/>
    </source>
</evidence>
<comment type="similarity">
    <text evidence="8">Belongs to the MobA family.</text>
</comment>
<dbReference type="Gene3D" id="3.90.550.10">
    <property type="entry name" value="Spore Coat Polysaccharide Biosynthesis Protein SpsA, Chain A"/>
    <property type="match status" value="1"/>
</dbReference>
<dbReference type="GO" id="GO:0046872">
    <property type="term" value="F:metal ion binding"/>
    <property type="evidence" value="ECO:0007669"/>
    <property type="project" value="UniProtKB-KW"/>
</dbReference>
<organism evidence="10 11">
    <name type="scientific">Lysobacter soli</name>
    <dbReference type="NCBI Taxonomy" id="453783"/>
    <lineage>
        <taxon>Bacteria</taxon>
        <taxon>Pseudomonadati</taxon>
        <taxon>Pseudomonadota</taxon>
        <taxon>Gammaproteobacteria</taxon>
        <taxon>Lysobacterales</taxon>
        <taxon>Lysobacteraceae</taxon>
        <taxon>Lysobacter</taxon>
    </lineage>
</organism>
<keyword evidence="1 8" id="KW-0963">Cytoplasm</keyword>
<dbReference type="InterPro" id="IPR029044">
    <property type="entry name" value="Nucleotide-diphossugar_trans"/>
</dbReference>
<dbReference type="InterPro" id="IPR025877">
    <property type="entry name" value="MobA-like_NTP_Trfase"/>
</dbReference>
<evidence type="ECO:0000259" key="9">
    <source>
        <dbReference type="Pfam" id="PF12804"/>
    </source>
</evidence>
<evidence type="ECO:0000256" key="5">
    <source>
        <dbReference type="ARBA" id="ARBA00022842"/>
    </source>
</evidence>
<protein>
    <recommendedName>
        <fullName evidence="8">Molybdenum cofactor guanylyltransferase</fullName>
        <shortName evidence="8">MoCo guanylyltransferase</shortName>
        <ecNumber evidence="8">2.7.7.77</ecNumber>
    </recommendedName>
    <alternativeName>
        <fullName evidence="8">GTP:molybdopterin guanylyltransferase</fullName>
    </alternativeName>
    <alternativeName>
        <fullName evidence="8">Mo-MPT guanylyltransferase</fullName>
    </alternativeName>
    <alternativeName>
        <fullName evidence="8">Molybdopterin guanylyltransferase</fullName>
    </alternativeName>
    <alternativeName>
        <fullName evidence="8">Molybdopterin-guanine dinucleotide synthase</fullName>
        <shortName evidence="8">MGD synthase</shortName>
    </alternativeName>
</protein>
<comment type="subunit">
    <text evidence="8">Monomer.</text>
</comment>
<feature type="domain" description="MobA-like NTP transferase" evidence="9">
    <location>
        <begin position="13"/>
        <end position="154"/>
    </location>
</feature>
<dbReference type="HAMAP" id="MF_00316">
    <property type="entry name" value="MobA"/>
    <property type="match status" value="1"/>
</dbReference>
<evidence type="ECO:0000256" key="1">
    <source>
        <dbReference type="ARBA" id="ARBA00022490"/>
    </source>
</evidence>
<dbReference type="Pfam" id="PF12804">
    <property type="entry name" value="NTP_transf_3"/>
    <property type="match status" value="1"/>
</dbReference>
<evidence type="ECO:0000256" key="8">
    <source>
        <dbReference type="HAMAP-Rule" id="MF_00316"/>
    </source>
</evidence>
<feature type="binding site" evidence="8">
    <location>
        <position position="73"/>
    </location>
    <ligand>
        <name>GTP</name>
        <dbReference type="ChEBI" id="CHEBI:37565"/>
    </ligand>
</feature>
<sequence>MPPIPASDITLGILAGGRASRLGGIDKAWLQRDGVAQVERWRRRFASETSATLISANRCRERYERLGLRAVADRHDGDLGPLAGLDALAAACDTPWLLTLPVDLVGVNDCLVPSLSAAASAHGAYAVDDDGPQPLVALWPTASLREAAARAIAANDLAIHSLQRHLRMVAVRLDGVRFGNLNTPQDLAAAGAVPGETDSPA</sequence>
<proteinExistence type="inferred from homology"/>
<dbReference type="EC" id="2.7.7.77" evidence="8"/>
<evidence type="ECO:0000256" key="2">
    <source>
        <dbReference type="ARBA" id="ARBA00022679"/>
    </source>
</evidence>
<evidence type="ECO:0000313" key="10">
    <source>
        <dbReference type="EMBL" id="RDY69272.1"/>
    </source>
</evidence>
<dbReference type="GO" id="GO:0005525">
    <property type="term" value="F:GTP binding"/>
    <property type="evidence" value="ECO:0007669"/>
    <property type="project" value="UniProtKB-UniRule"/>
</dbReference>
<dbReference type="PANTHER" id="PTHR19136:SF81">
    <property type="entry name" value="MOLYBDENUM COFACTOR GUANYLYLTRANSFERASE"/>
    <property type="match status" value="1"/>
</dbReference>
<accession>A0A3D8VIR8</accession>
<dbReference type="GO" id="GO:0061603">
    <property type="term" value="F:molybdenum cofactor guanylyltransferase activity"/>
    <property type="evidence" value="ECO:0007669"/>
    <property type="project" value="UniProtKB-EC"/>
</dbReference>
<dbReference type="InterPro" id="IPR013482">
    <property type="entry name" value="Molybde_CF_guanTrfase"/>
</dbReference>
<gene>
    <name evidence="8" type="primary">mobA</name>
    <name evidence="10" type="ORF">DX912_00405</name>
</gene>
<feature type="binding site" evidence="8">
    <location>
        <position position="103"/>
    </location>
    <ligand>
        <name>GTP</name>
        <dbReference type="ChEBI" id="CHEBI:37565"/>
    </ligand>
</feature>
<feature type="binding site" evidence="8">
    <location>
        <position position="103"/>
    </location>
    <ligand>
        <name>Mg(2+)</name>
        <dbReference type="ChEBI" id="CHEBI:18420"/>
    </ligand>
</feature>
<reference evidence="10 11" key="1">
    <citation type="submission" date="2018-08" db="EMBL/GenBank/DDBJ databases">
        <title>Lysobacter soli KCTC 22011, whole genome shotgun sequence.</title>
        <authorList>
            <person name="Zhang X."/>
            <person name="Feng G."/>
            <person name="Zhu H."/>
        </authorList>
    </citation>
    <scope>NUCLEOTIDE SEQUENCE [LARGE SCALE GENOMIC DNA]</scope>
    <source>
        <strain evidence="10 11">KCTC 22011</strain>
    </source>
</reference>
<keyword evidence="11" id="KW-1185">Reference proteome</keyword>
<dbReference type="AlphaFoldDB" id="A0A3D8VIR8"/>
<keyword evidence="6 8" id="KW-0342">GTP-binding</keyword>
<name>A0A3D8VIR8_9GAMM</name>
<dbReference type="RefSeq" id="WP_115840493.1">
    <property type="nucleotide sequence ID" value="NZ_CP183976.1"/>
</dbReference>